<dbReference type="InterPro" id="IPR032528">
    <property type="entry name" value="Ribosom_S30AE_C"/>
</dbReference>
<dbReference type="Gene3D" id="3.30.160.100">
    <property type="entry name" value="Ribosome hibernation promotion factor-like"/>
    <property type="match status" value="1"/>
</dbReference>
<evidence type="ECO:0000313" key="6">
    <source>
        <dbReference type="Proteomes" id="UP001247307"/>
    </source>
</evidence>
<dbReference type="RefSeq" id="WP_309849201.1">
    <property type="nucleotide sequence ID" value="NZ_BAAAIU010000024.1"/>
</dbReference>
<dbReference type="GO" id="GO:0022627">
    <property type="term" value="C:cytosolic small ribosomal subunit"/>
    <property type="evidence" value="ECO:0007669"/>
    <property type="project" value="TreeGrafter"/>
</dbReference>
<dbReference type="SUPFAM" id="SSF69754">
    <property type="entry name" value="Ribosome binding protein Y (YfiA homologue)"/>
    <property type="match status" value="1"/>
</dbReference>
<dbReference type="GO" id="GO:0045900">
    <property type="term" value="P:negative regulation of translational elongation"/>
    <property type="evidence" value="ECO:0007669"/>
    <property type="project" value="TreeGrafter"/>
</dbReference>
<evidence type="ECO:0000256" key="3">
    <source>
        <dbReference type="SAM" id="MobiDB-lite"/>
    </source>
</evidence>
<feature type="compositionally biased region" description="Basic residues" evidence="3">
    <location>
        <begin position="96"/>
        <end position="105"/>
    </location>
</feature>
<accession>A0AAE3YFX3</accession>
<feature type="domain" description="Sigma 54 modulation/S30EA ribosomal protein C-terminal" evidence="4">
    <location>
        <begin position="144"/>
        <end position="198"/>
    </location>
</feature>
<comment type="subunit">
    <text evidence="2">Interacts with 100S ribosomes.</text>
</comment>
<dbReference type="Gene3D" id="3.30.505.50">
    <property type="entry name" value="Sigma 54 modulation/S30EA ribosomal protein, C-terminal domain"/>
    <property type="match status" value="1"/>
</dbReference>
<dbReference type="PANTHER" id="PTHR33231">
    <property type="entry name" value="30S RIBOSOMAL PROTEIN"/>
    <property type="match status" value="1"/>
</dbReference>
<comment type="caution">
    <text evidence="5">The sequence shown here is derived from an EMBL/GenBank/DDBJ whole genome shotgun (WGS) entry which is preliminary data.</text>
</comment>
<dbReference type="InterPro" id="IPR050574">
    <property type="entry name" value="HPF/YfiA_ribosome-assoc"/>
</dbReference>
<dbReference type="HAMAP" id="MF_00839">
    <property type="entry name" value="HPF"/>
    <property type="match status" value="1"/>
</dbReference>
<dbReference type="Proteomes" id="UP001247307">
    <property type="component" value="Unassembled WGS sequence"/>
</dbReference>
<dbReference type="AlphaFoldDB" id="A0AAE3YFX3"/>
<dbReference type="CDD" id="cd00552">
    <property type="entry name" value="RaiA"/>
    <property type="match status" value="1"/>
</dbReference>
<organism evidence="5 6">
    <name type="scientific">Falsarthrobacter nasiphocae</name>
    <dbReference type="NCBI Taxonomy" id="189863"/>
    <lineage>
        <taxon>Bacteria</taxon>
        <taxon>Bacillati</taxon>
        <taxon>Actinomycetota</taxon>
        <taxon>Actinomycetes</taxon>
        <taxon>Micrococcales</taxon>
        <taxon>Micrococcaceae</taxon>
        <taxon>Falsarthrobacter</taxon>
    </lineage>
</organism>
<protein>
    <recommendedName>
        <fullName evidence="2">Ribosome hibernation promoting factor</fullName>
        <shortName evidence="2">HPF</shortName>
    </recommendedName>
</protein>
<dbReference type="NCBIfam" id="TIGR00741">
    <property type="entry name" value="yfiA"/>
    <property type="match status" value="1"/>
</dbReference>
<evidence type="ECO:0000259" key="4">
    <source>
        <dbReference type="Pfam" id="PF16321"/>
    </source>
</evidence>
<dbReference type="PANTHER" id="PTHR33231:SF1">
    <property type="entry name" value="30S RIBOSOMAL PROTEIN"/>
    <property type="match status" value="1"/>
</dbReference>
<evidence type="ECO:0000313" key="5">
    <source>
        <dbReference type="EMBL" id="MDR6891424.1"/>
    </source>
</evidence>
<dbReference type="Pfam" id="PF16321">
    <property type="entry name" value="Ribosom_S30AE_C"/>
    <property type="match status" value="1"/>
</dbReference>
<dbReference type="EMBL" id="JAVDUI010000001">
    <property type="protein sequence ID" value="MDR6891424.1"/>
    <property type="molecule type" value="Genomic_DNA"/>
</dbReference>
<name>A0AAE3YFX3_9MICC</name>
<evidence type="ECO:0000256" key="1">
    <source>
        <dbReference type="ARBA" id="ARBA00022845"/>
    </source>
</evidence>
<dbReference type="InterPro" id="IPR038416">
    <property type="entry name" value="Ribosom_S30AE_C_sf"/>
</dbReference>
<dbReference type="InterPro" id="IPR034694">
    <property type="entry name" value="HPF_long/plastid"/>
</dbReference>
<comment type="function">
    <text evidence="2">Required for dimerization of active 70S ribosomes into 100S ribosomes in stationary phase; 100S ribosomes are translationally inactive and sometimes present during exponential growth.</text>
</comment>
<comment type="subcellular location">
    <subcellularLocation>
        <location evidence="2">Cytoplasm</location>
    </subcellularLocation>
</comment>
<proteinExistence type="inferred from homology"/>
<reference evidence="5" key="1">
    <citation type="submission" date="2023-07" db="EMBL/GenBank/DDBJ databases">
        <title>Sequencing the genomes of 1000 actinobacteria strains.</title>
        <authorList>
            <person name="Klenk H.-P."/>
        </authorList>
    </citation>
    <scope>NUCLEOTIDE SEQUENCE</scope>
    <source>
        <strain evidence="5">DSM 13988</strain>
    </source>
</reference>
<keyword evidence="6" id="KW-1185">Reference proteome</keyword>
<evidence type="ECO:0000256" key="2">
    <source>
        <dbReference type="HAMAP-Rule" id="MF_00839"/>
    </source>
</evidence>
<comment type="similarity">
    <text evidence="2">Belongs to the HPF/YfiA ribosome-associated protein family. Long HPF subfamily.</text>
</comment>
<dbReference type="InterPro" id="IPR036567">
    <property type="entry name" value="RHF-like"/>
</dbReference>
<feature type="region of interest" description="Disordered" evidence="3">
    <location>
        <begin position="96"/>
        <end position="121"/>
    </location>
</feature>
<keyword evidence="2" id="KW-0963">Cytoplasm</keyword>
<dbReference type="InterPro" id="IPR003489">
    <property type="entry name" value="RHF/RaiA"/>
</dbReference>
<gene>
    <name evidence="2" type="primary">hpf</name>
    <name evidence="5" type="ORF">J2S35_000364</name>
</gene>
<sequence length="219" mass="24093">MEFQISGRGVTVSDRFREYVNEKSEKIETLADKPQRLEAKVTQEGRSTSAPDSMTVELTVVGRGPVIRSEARAGDKMAAFDLAYAKLLERLRRAHDRRKVHHGRHTPPAVHDKTAGLDPAETGRPLAEQVAPEAGSQDARGDSAPVLIRRKLFPAVPMGLDDAVDAMELVGHDFYVFRDAETGRDSVVYRRAGMTYGVIALDDAVESGSVSEMREYRAG</sequence>
<keyword evidence="1 2" id="KW-0810">Translation regulation</keyword>
<dbReference type="GO" id="GO:0043024">
    <property type="term" value="F:ribosomal small subunit binding"/>
    <property type="evidence" value="ECO:0007669"/>
    <property type="project" value="TreeGrafter"/>
</dbReference>
<dbReference type="Pfam" id="PF02482">
    <property type="entry name" value="Ribosomal_S30AE"/>
    <property type="match status" value="1"/>
</dbReference>